<feature type="domain" description="UvrD-like helicase C-terminal" evidence="18">
    <location>
        <begin position="496"/>
        <end position="783"/>
    </location>
</feature>
<evidence type="ECO:0000256" key="16">
    <source>
        <dbReference type="SAM" id="MobiDB-lite"/>
    </source>
</evidence>
<evidence type="ECO:0000256" key="8">
    <source>
        <dbReference type="ARBA" id="ARBA00023125"/>
    </source>
</evidence>
<dbReference type="Gene3D" id="3.90.320.10">
    <property type="match status" value="1"/>
</dbReference>
<dbReference type="EMBL" id="JAEIJD010000003">
    <property type="protein sequence ID" value="MBI6629480.1"/>
    <property type="molecule type" value="Genomic_DNA"/>
</dbReference>
<dbReference type="GO" id="GO:0033202">
    <property type="term" value="C:DNA helicase complex"/>
    <property type="evidence" value="ECO:0007669"/>
    <property type="project" value="TreeGrafter"/>
</dbReference>
<keyword evidence="8" id="KW-0238">DNA-binding</keyword>
<comment type="catalytic activity">
    <reaction evidence="14">
        <text>ATP + H2O = ADP + phosphate + H(+)</text>
        <dbReference type="Rhea" id="RHEA:13065"/>
        <dbReference type="ChEBI" id="CHEBI:15377"/>
        <dbReference type="ChEBI" id="CHEBI:15378"/>
        <dbReference type="ChEBI" id="CHEBI:30616"/>
        <dbReference type="ChEBI" id="CHEBI:43474"/>
        <dbReference type="ChEBI" id="CHEBI:456216"/>
        <dbReference type="EC" id="5.6.2.4"/>
    </reaction>
</comment>
<dbReference type="InterPro" id="IPR014016">
    <property type="entry name" value="UvrD-like_ATP-bd"/>
</dbReference>
<dbReference type="PANTHER" id="PTHR11070:SF2">
    <property type="entry name" value="ATP-DEPENDENT DNA HELICASE SRS2"/>
    <property type="match status" value="1"/>
</dbReference>
<evidence type="ECO:0000256" key="11">
    <source>
        <dbReference type="ARBA" id="ARBA00034617"/>
    </source>
</evidence>
<evidence type="ECO:0000256" key="12">
    <source>
        <dbReference type="ARBA" id="ARBA00034808"/>
    </source>
</evidence>
<dbReference type="PROSITE" id="PS51198">
    <property type="entry name" value="UVRD_HELICASE_ATP_BIND"/>
    <property type="match status" value="1"/>
</dbReference>
<evidence type="ECO:0000256" key="3">
    <source>
        <dbReference type="ARBA" id="ARBA00022763"/>
    </source>
</evidence>
<dbReference type="SUPFAM" id="SSF52540">
    <property type="entry name" value="P-loop containing nucleoside triphosphate hydrolases"/>
    <property type="match status" value="1"/>
</dbReference>
<evidence type="ECO:0000256" key="4">
    <source>
        <dbReference type="ARBA" id="ARBA00022801"/>
    </source>
</evidence>
<dbReference type="Pfam" id="PF13361">
    <property type="entry name" value="UvrD_C"/>
    <property type="match status" value="1"/>
</dbReference>
<evidence type="ECO:0000256" key="1">
    <source>
        <dbReference type="ARBA" id="ARBA00022722"/>
    </source>
</evidence>
<dbReference type="RefSeq" id="WP_198685496.1">
    <property type="nucleotide sequence ID" value="NZ_JAEIJD010000003.1"/>
</dbReference>
<evidence type="ECO:0000256" key="7">
    <source>
        <dbReference type="ARBA" id="ARBA00022840"/>
    </source>
</evidence>
<keyword evidence="9" id="KW-0234">DNA repair</keyword>
<keyword evidence="20" id="KW-1185">Reference proteome</keyword>
<name>A0A934HRS3_9RHOB</name>
<dbReference type="GO" id="GO:0005829">
    <property type="term" value="C:cytosol"/>
    <property type="evidence" value="ECO:0007669"/>
    <property type="project" value="TreeGrafter"/>
</dbReference>
<dbReference type="InterPro" id="IPR038726">
    <property type="entry name" value="PDDEXK_AddAB-type"/>
</dbReference>
<dbReference type="InterPro" id="IPR011335">
    <property type="entry name" value="Restrct_endonuc-II-like"/>
</dbReference>
<sequence>MSPRDEATERQVQAARPDVSTWLAANAGSGKTRVLTDRVARLLLEGVQPEHILCLTYTKAAASEMQNRLFQRLGHWAMLDDDTLTQQLADLGGVDGIARDDLPHARTLFARAIETPGGLKIQTIHSFCASLLRRFPLEAGVSPQFSEIEDRAAALLRDEIIEDFADGPQAHLIDALARHVTGAGFDSIASAVVQRRTAFETALSWDDMLAAFDLPAGFDEEQLLAGVFLGGEIELIQRLSPDLLASGGNNAKAAAKLAALDGANLAALPVLESVLLTGASAKEPFTAKIGSFPTKALREGDLAPAMPALESLMARVEAARDQRLALAAARKSAALHDFAAEFLPEYARRKQLRGWLDFDDLILKARALLTDPAVAAWVLYRLDGGIDHILVDEAQDTSPEQWNVIERLAQEFTSGRGARSDVERTIFVVGDKKQSIYSFQGADPDEFDRMQHEFAHRLNATGQPLQDLTLEFSFRSSDAILRLVDLVFEGQGGAGFHKESLHRAFKADLPGRVDLWPVVEKVETDEDRHWTDPLDRPGARHHNVVLAERIAQQIRSMIEHGETVPMDGPTPGSMGRRPVRAGDFLILVQRRSDLFAEIIRACKAANLPIAGADRLKVGAELAVKDLAALLTFLATPEDDLALATVLKSPLAGWSEQDLFTLAHHRPPKGYLWAALRDAAEQYPQTLAMLDDLRNQTDFLRPYDLIERILTRHHGRANLLARLGPEAEDGINALLSQALAYERSDIPSLTGFLVWMETDDLEIKRQMGSAGDLIRVMTVHGAKGLEAPIVILPDTGPRNPPQGGEVVLAGDVPLWRVNADAMPARLSAAREAAREREAAERLRLLYVALTRAEKWLIVAAAGDLSKEGDSWYQMVEAAMKRDNAATVPVADMECLRLSHGNWDGPALQHIADPVRDRVPLPALFRQPAPPPEPEPQTLSPSDLGGAKALPGEDGLDEAAAMLRGTRLHLLLEHLPAVAPDQRGLFADRLLSDAPQAERAALLAEACHVLDRPALAHLFAPETLAEIPVTAEIGGVRFHGVIDRLVVSDEMILAVDFKTNATVPANTATTPEGLLRQMGAYAQALQQIYPNRPVQTAILWTRTAQIMELPGGLISSALTRALRLDADGPRS</sequence>
<dbReference type="SUPFAM" id="SSF52980">
    <property type="entry name" value="Restriction endonuclease-like"/>
    <property type="match status" value="1"/>
</dbReference>
<reference evidence="19" key="1">
    <citation type="submission" date="2020-12" db="EMBL/GenBank/DDBJ databases">
        <title>Pontibaca salina gen. nov., sp. nov., isolated from marine sediment.</title>
        <authorList>
            <person name="Bo J."/>
            <person name="Wang S."/>
            <person name="Song X."/>
            <person name="Du Z."/>
        </authorList>
    </citation>
    <scope>NUCLEOTIDE SEQUENCE</scope>
    <source>
        <strain evidence="19">S1109L</strain>
    </source>
</reference>
<keyword evidence="5 15" id="KW-0347">Helicase</keyword>
<organism evidence="19 20">
    <name type="scientific">Pontibaca salina</name>
    <dbReference type="NCBI Taxonomy" id="2795731"/>
    <lineage>
        <taxon>Bacteria</taxon>
        <taxon>Pseudomonadati</taxon>
        <taxon>Pseudomonadota</taxon>
        <taxon>Alphaproteobacteria</taxon>
        <taxon>Rhodobacterales</taxon>
        <taxon>Roseobacteraceae</taxon>
        <taxon>Pontibaca</taxon>
    </lineage>
</organism>
<proteinExistence type="predicted"/>
<feature type="domain" description="UvrD-like helicase ATP-binding" evidence="17">
    <location>
        <begin position="4"/>
        <end position="477"/>
    </location>
</feature>
<dbReference type="InterPro" id="IPR014151">
    <property type="entry name" value="DNA_helicase_AddA"/>
</dbReference>
<dbReference type="Gene3D" id="3.40.50.300">
    <property type="entry name" value="P-loop containing nucleotide triphosphate hydrolases"/>
    <property type="match status" value="3"/>
</dbReference>
<dbReference type="NCBIfam" id="TIGR02784">
    <property type="entry name" value="addA_alphas"/>
    <property type="match status" value="1"/>
</dbReference>
<protein>
    <recommendedName>
        <fullName evidence="12">DNA 3'-5' helicase</fullName>
        <ecNumber evidence="12">5.6.2.4</ecNumber>
    </recommendedName>
    <alternativeName>
        <fullName evidence="13">DNA 3'-5' helicase II</fullName>
    </alternativeName>
</protein>
<dbReference type="GO" id="GO:0000725">
    <property type="term" value="P:recombinational repair"/>
    <property type="evidence" value="ECO:0007669"/>
    <property type="project" value="TreeGrafter"/>
</dbReference>
<dbReference type="PANTHER" id="PTHR11070">
    <property type="entry name" value="UVRD / RECB / PCRA DNA HELICASE FAMILY MEMBER"/>
    <property type="match status" value="1"/>
</dbReference>
<dbReference type="InterPro" id="IPR014017">
    <property type="entry name" value="DNA_helicase_UvrD-like_C"/>
</dbReference>
<keyword evidence="1" id="KW-0540">Nuclease</keyword>
<comment type="catalytic activity">
    <reaction evidence="11">
        <text>Couples ATP hydrolysis with the unwinding of duplex DNA by translocating in the 3'-5' direction.</text>
        <dbReference type="EC" id="5.6.2.4"/>
    </reaction>
</comment>
<evidence type="ECO:0000256" key="10">
    <source>
        <dbReference type="ARBA" id="ARBA00023235"/>
    </source>
</evidence>
<evidence type="ECO:0000256" key="14">
    <source>
        <dbReference type="ARBA" id="ARBA00048988"/>
    </source>
</evidence>
<dbReference type="Gene3D" id="1.10.486.10">
    <property type="entry name" value="PCRA, domain 4"/>
    <property type="match status" value="1"/>
</dbReference>
<keyword evidence="10" id="KW-0413">Isomerase</keyword>
<dbReference type="EC" id="5.6.2.4" evidence="12"/>
<evidence type="ECO:0000256" key="2">
    <source>
        <dbReference type="ARBA" id="ARBA00022741"/>
    </source>
</evidence>
<gene>
    <name evidence="19" type="primary">addA</name>
    <name evidence="19" type="ORF">JAO82_06240</name>
</gene>
<dbReference type="InterPro" id="IPR000212">
    <property type="entry name" value="DNA_helicase_UvrD/REP"/>
</dbReference>
<dbReference type="PROSITE" id="PS51217">
    <property type="entry name" value="UVRD_HELICASE_CTER"/>
    <property type="match status" value="1"/>
</dbReference>
<dbReference type="GO" id="GO:0003677">
    <property type="term" value="F:DNA binding"/>
    <property type="evidence" value="ECO:0007669"/>
    <property type="project" value="UniProtKB-KW"/>
</dbReference>
<feature type="binding site" evidence="15">
    <location>
        <begin position="25"/>
        <end position="32"/>
    </location>
    <ligand>
        <name>ATP</name>
        <dbReference type="ChEBI" id="CHEBI:30616"/>
    </ligand>
</feature>
<dbReference type="Pfam" id="PF00580">
    <property type="entry name" value="UvrD-helicase"/>
    <property type="match status" value="1"/>
</dbReference>
<dbReference type="Pfam" id="PF12705">
    <property type="entry name" value="PDDEXK_1"/>
    <property type="match status" value="1"/>
</dbReference>
<keyword evidence="3" id="KW-0227">DNA damage</keyword>
<dbReference type="AlphaFoldDB" id="A0A934HRS3"/>
<dbReference type="InterPro" id="IPR027417">
    <property type="entry name" value="P-loop_NTPase"/>
</dbReference>
<comment type="caution">
    <text evidence="19">The sequence shown here is derived from an EMBL/GenBank/DDBJ whole genome shotgun (WGS) entry which is preliminary data.</text>
</comment>
<evidence type="ECO:0000313" key="19">
    <source>
        <dbReference type="EMBL" id="MBI6629480.1"/>
    </source>
</evidence>
<evidence type="ECO:0000256" key="5">
    <source>
        <dbReference type="ARBA" id="ARBA00022806"/>
    </source>
</evidence>
<accession>A0A934HRS3</accession>
<evidence type="ECO:0000313" key="20">
    <source>
        <dbReference type="Proteomes" id="UP000613255"/>
    </source>
</evidence>
<evidence type="ECO:0000259" key="18">
    <source>
        <dbReference type="PROSITE" id="PS51217"/>
    </source>
</evidence>
<keyword evidence="2 15" id="KW-0547">Nucleotide-binding</keyword>
<evidence type="ECO:0000256" key="15">
    <source>
        <dbReference type="PROSITE-ProRule" id="PRU00560"/>
    </source>
</evidence>
<dbReference type="GO" id="GO:0043138">
    <property type="term" value="F:3'-5' DNA helicase activity"/>
    <property type="evidence" value="ECO:0007669"/>
    <property type="project" value="UniProtKB-EC"/>
</dbReference>
<dbReference type="InterPro" id="IPR011604">
    <property type="entry name" value="PDDEXK-like_dom_sf"/>
</dbReference>
<dbReference type="GO" id="GO:0004527">
    <property type="term" value="F:exonuclease activity"/>
    <property type="evidence" value="ECO:0007669"/>
    <property type="project" value="UniProtKB-KW"/>
</dbReference>
<evidence type="ECO:0000256" key="6">
    <source>
        <dbReference type="ARBA" id="ARBA00022839"/>
    </source>
</evidence>
<dbReference type="GO" id="GO:0005524">
    <property type="term" value="F:ATP binding"/>
    <property type="evidence" value="ECO:0007669"/>
    <property type="project" value="UniProtKB-UniRule"/>
</dbReference>
<evidence type="ECO:0000259" key="17">
    <source>
        <dbReference type="PROSITE" id="PS51198"/>
    </source>
</evidence>
<keyword evidence="4 15" id="KW-0378">Hydrolase</keyword>
<keyword evidence="6" id="KW-0269">Exonuclease</keyword>
<keyword evidence="7 15" id="KW-0067">ATP-binding</keyword>
<dbReference type="Proteomes" id="UP000613255">
    <property type="component" value="Unassembled WGS sequence"/>
</dbReference>
<feature type="region of interest" description="Disordered" evidence="16">
    <location>
        <begin position="920"/>
        <end position="949"/>
    </location>
</feature>
<evidence type="ECO:0000256" key="13">
    <source>
        <dbReference type="ARBA" id="ARBA00034923"/>
    </source>
</evidence>
<evidence type="ECO:0000256" key="9">
    <source>
        <dbReference type="ARBA" id="ARBA00023204"/>
    </source>
</evidence>